<gene>
    <name evidence="1" type="ORF">D3H34_29910</name>
</gene>
<name>A0A9X8CZ52_9BURK</name>
<reference evidence="1 2" key="1">
    <citation type="submission" date="2018-09" db="EMBL/GenBank/DDBJ databases">
        <title>Acidovorax cavernicola nov. sp. isolated from Gruta de las Maravillas (Aracena, Spain).</title>
        <authorList>
            <person name="Jurado V."/>
            <person name="Gutierrez-Patricio S."/>
            <person name="Gonzalez-Pimentel J.L."/>
            <person name="Miller A.Z."/>
            <person name="Laiz L."/>
            <person name="Saiz-Jimenez C."/>
        </authorList>
    </citation>
    <scope>NUCLEOTIDE SEQUENCE [LARGE SCALE GENOMIC DNA]</scope>
    <source>
        <strain evidence="1 2">1011MAR4D40.2</strain>
    </source>
</reference>
<evidence type="ECO:0000313" key="2">
    <source>
        <dbReference type="Proteomes" id="UP000265619"/>
    </source>
</evidence>
<comment type="caution">
    <text evidence="1">The sequence shown here is derived from an EMBL/GenBank/DDBJ whole genome shotgun (WGS) entry which is preliminary data.</text>
</comment>
<proteinExistence type="predicted"/>
<keyword evidence="2" id="KW-1185">Reference proteome</keyword>
<dbReference type="Proteomes" id="UP000265619">
    <property type="component" value="Unassembled WGS sequence"/>
</dbReference>
<accession>A0A9X8CZ52</accession>
<evidence type="ECO:0000313" key="1">
    <source>
        <dbReference type="EMBL" id="RIX73091.1"/>
    </source>
</evidence>
<protein>
    <submittedName>
        <fullName evidence="1">Uncharacterized protein</fullName>
    </submittedName>
</protein>
<dbReference type="EMBL" id="QXMN01000071">
    <property type="protein sequence ID" value="RIX73091.1"/>
    <property type="molecule type" value="Genomic_DNA"/>
</dbReference>
<sequence>MQHALIVGEGHQTLAFMALAACSPEEFGHALLDAGWKPVSSENEYLRDAGSHAVLAASKKRSLAEIAELVEPWCLLDEAVGRGGSREDLEIAAQAIERALAWEGVSNFPAAARISVESVGKRHSISVNPSAQAMDEDDLFRFGDPDVRWERHQAARETGEAYLRDAKSAGAVMATRVVSLDAARMLIDRCPEVVSRWLDGLDEVTQALVSRINLAGGLFVALCEALLASNPPCGVQLWHVLKQHLRISFVGVGELDELLLLTFRVPDSNAVLQLREHLYSLPQNANDESYLEFVLAAVSQGGLSWLLSAIAADETAKEPFRRKRAISLQGFLPTDEMFKPEWRQGEYVGTWGAARVRAQETRNRAYQARYWWKSFLKAKDTISAFCSWHIFLTCADKMAWVWIDSDIEAYREDDELWRLKMLHMRLNASALKSAINEKSGKGSYLLDRHLIGWDSPEKWLAVDLQATLGY</sequence>
<dbReference type="AlphaFoldDB" id="A0A9X8CZ52"/>
<organism evidence="1 2">
    <name type="scientific">Acidovorax cavernicola</name>
    <dbReference type="NCBI Taxonomy" id="1675792"/>
    <lineage>
        <taxon>Bacteria</taxon>
        <taxon>Pseudomonadati</taxon>
        <taxon>Pseudomonadota</taxon>
        <taxon>Betaproteobacteria</taxon>
        <taxon>Burkholderiales</taxon>
        <taxon>Comamonadaceae</taxon>
        <taxon>Acidovorax</taxon>
    </lineage>
</organism>